<proteinExistence type="predicted"/>
<protein>
    <recommendedName>
        <fullName evidence="1">Transposase IS4-like domain-containing protein</fullName>
    </recommendedName>
</protein>
<organism evidence="2 3">
    <name type="scientific">Porphyromonas levii</name>
    <dbReference type="NCBI Taxonomy" id="28114"/>
    <lineage>
        <taxon>Bacteria</taxon>
        <taxon>Pseudomonadati</taxon>
        <taxon>Bacteroidota</taxon>
        <taxon>Bacteroidia</taxon>
        <taxon>Bacteroidales</taxon>
        <taxon>Porphyromonadaceae</taxon>
        <taxon>Porphyromonas</taxon>
    </lineage>
</organism>
<comment type="caution">
    <text evidence="2">The sequence shown here is derived from an EMBL/GenBank/DDBJ whole genome shotgun (WGS) entry which is preliminary data.</text>
</comment>
<evidence type="ECO:0000313" key="3">
    <source>
        <dbReference type="Proteomes" id="UP000297225"/>
    </source>
</evidence>
<sequence>MKGRKLECCSVPFQGLELQEKELKLIIYREQKKDHKKAGRLFDRDNYKVFTILTNDKEKSEKEVIEFYNKRGSSELNFRDLKGDYSWKKLPFSDINHNHTFLILTALVRNVITAFTRKASEKIRGLKPTSRLKRLRHKIITIPGEWVMKKGEWILRLFSSNKEIRKLA</sequence>
<accession>A0A4Y8WLQ2</accession>
<dbReference type="Pfam" id="PF01609">
    <property type="entry name" value="DDE_Tnp_1"/>
    <property type="match status" value="1"/>
</dbReference>
<evidence type="ECO:0000313" key="2">
    <source>
        <dbReference type="EMBL" id="TFH93802.1"/>
    </source>
</evidence>
<feature type="domain" description="Transposase IS4-like" evidence="1">
    <location>
        <begin position="23"/>
        <end position="110"/>
    </location>
</feature>
<dbReference type="InterPro" id="IPR002559">
    <property type="entry name" value="Transposase_11"/>
</dbReference>
<dbReference type="SUPFAM" id="SSF53098">
    <property type="entry name" value="Ribonuclease H-like"/>
    <property type="match status" value="1"/>
</dbReference>
<keyword evidence="3" id="KW-1185">Reference proteome</keyword>
<reference evidence="2 3" key="1">
    <citation type="submission" date="2019-03" db="EMBL/GenBank/DDBJ databases">
        <title>Porphyromonas levii Isolated from the Uterus of Dairy Cows.</title>
        <authorList>
            <person name="Francis A.M."/>
        </authorList>
    </citation>
    <scope>NUCLEOTIDE SEQUENCE [LARGE SCALE GENOMIC DNA]</scope>
    <source>
        <strain evidence="2 3">AF5678</strain>
    </source>
</reference>
<dbReference type="Proteomes" id="UP000297225">
    <property type="component" value="Unassembled WGS sequence"/>
</dbReference>
<name>A0A4Y8WLQ2_9PORP</name>
<dbReference type="RefSeq" id="WP_167657181.1">
    <property type="nucleotide sequence ID" value="NZ_SPNC01000327.1"/>
</dbReference>
<dbReference type="EMBL" id="SPNC01000327">
    <property type="protein sequence ID" value="TFH93802.1"/>
    <property type="molecule type" value="Genomic_DNA"/>
</dbReference>
<dbReference type="InterPro" id="IPR012337">
    <property type="entry name" value="RNaseH-like_sf"/>
</dbReference>
<dbReference type="AlphaFoldDB" id="A0A4Y8WLQ2"/>
<evidence type="ECO:0000259" key="1">
    <source>
        <dbReference type="Pfam" id="PF01609"/>
    </source>
</evidence>
<feature type="non-terminal residue" evidence="2">
    <location>
        <position position="168"/>
    </location>
</feature>
<gene>
    <name evidence="2" type="ORF">E4P47_10095</name>
</gene>